<sequence>MHLAPLLCLLLLSTSLAADQPVSFTAAGDRIPVDSASPERMLDDGVLAERDARQLDRELAALAPQRPGQPDLYVLGFAGDGEENVFRNEVVYLESLFEQRFGAQGRVVTLINHADSLGKAPHSLATYDNLYDALARIGSTMDREQDLLLLYLTMHGTEDHELAVHFPPVVEDWLTPQDLRTALDESGIRNRVVVISACYSGGFLPALRGPDTLLITAARADRASFGCGTESAATYFGHAWLVDGLNRSTDFVAAYDLARDAIAKREKQEDQEPSLPQIDVGARIGERLRAWESSIVPGDPVPYPYTPGVAKTPAAKPQ</sequence>
<dbReference type="AlphaFoldDB" id="A0A562L7M1"/>
<dbReference type="SUPFAM" id="SSF52129">
    <property type="entry name" value="Caspase-like"/>
    <property type="match status" value="1"/>
</dbReference>
<name>A0A562L7M1_9GAMM</name>
<dbReference type="EMBL" id="VLKN01000003">
    <property type="protein sequence ID" value="TWI03618.1"/>
    <property type="molecule type" value="Genomic_DNA"/>
</dbReference>
<keyword evidence="4" id="KW-1185">Reference proteome</keyword>
<evidence type="ECO:0000313" key="4">
    <source>
        <dbReference type="Proteomes" id="UP000315167"/>
    </source>
</evidence>
<dbReference type="InterPro" id="IPR029030">
    <property type="entry name" value="Caspase-like_dom_sf"/>
</dbReference>
<feature type="signal peptide" evidence="2">
    <location>
        <begin position="1"/>
        <end position="17"/>
    </location>
</feature>
<accession>A0A562L7M1</accession>
<dbReference type="GO" id="GO:0006508">
    <property type="term" value="P:proteolysis"/>
    <property type="evidence" value="ECO:0007669"/>
    <property type="project" value="InterPro"/>
</dbReference>
<dbReference type="InterPro" id="IPR001096">
    <property type="entry name" value="Peptidase_C13"/>
</dbReference>
<evidence type="ECO:0000256" key="1">
    <source>
        <dbReference type="SAM" id="MobiDB-lite"/>
    </source>
</evidence>
<evidence type="ECO:0000256" key="2">
    <source>
        <dbReference type="SAM" id="SignalP"/>
    </source>
</evidence>
<feature type="chain" id="PRO_5022138323" evidence="2">
    <location>
        <begin position="18"/>
        <end position="318"/>
    </location>
</feature>
<organism evidence="3 4">
    <name type="scientific">Luteimonas cucumeris</name>
    <dbReference type="NCBI Taxonomy" id="985012"/>
    <lineage>
        <taxon>Bacteria</taxon>
        <taxon>Pseudomonadati</taxon>
        <taxon>Pseudomonadota</taxon>
        <taxon>Gammaproteobacteria</taxon>
        <taxon>Lysobacterales</taxon>
        <taxon>Lysobacteraceae</taxon>
        <taxon>Luteimonas</taxon>
    </lineage>
</organism>
<comment type="caution">
    <text evidence="3">The sequence shown here is derived from an EMBL/GenBank/DDBJ whole genome shotgun (WGS) entry which is preliminary data.</text>
</comment>
<dbReference type="Pfam" id="PF01650">
    <property type="entry name" value="Peptidase_C13"/>
    <property type="match status" value="1"/>
</dbReference>
<protein>
    <submittedName>
        <fullName evidence="3">Peptidase C13-like protein</fullName>
    </submittedName>
</protein>
<evidence type="ECO:0000313" key="3">
    <source>
        <dbReference type="EMBL" id="TWI03618.1"/>
    </source>
</evidence>
<gene>
    <name evidence="3" type="ORF">IP90_01432</name>
</gene>
<dbReference type="GO" id="GO:0008233">
    <property type="term" value="F:peptidase activity"/>
    <property type="evidence" value="ECO:0007669"/>
    <property type="project" value="InterPro"/>
</dbReference>
<reference evidence="3 4" key="1">
    <citation type="journal article" date="2015" name="Stand. Genomic Sci.">
        <title>Genomic Encyclopedia of Bacterial and Archaeal Type Strains, Phase III: the genomes of soil and plant-associated and newly described type strains.</title>
        <authorList>
            <person name="Whitman W.B."/>
            <person name="Woyke T."/>
            <person name="Klenk H.P."/>
            <person name="Zhou Y."/>
            <person name="Lilburn T.G."/>
            <person name="Beck B.J."/>
            <person name="De Vos P."/>
            <person name="Vandamme P."/>
            <person name="Eisen J.A."/>
            <person name="Garrity G."/>
            <person name="Hugenholtz P."/>
            <person name="Kyrpides N.C."/>
        </authorList>
    </citation>
    <scope>NUCLEOTIDE SEQUENCE [LARGE SCALE GENOMIC DNA]</scope>
    <source>
        <strain evidence="3 4">CGMCC 1.10821</strain>
    </source>
</reference>
<keyword evidence="2" id="KW-0732">Signal</keyword>
<dbReference type="Gene3D" id="3.40.50.1460">
    <property type="match status" value="1"/>
</dbReference>
<dbReference type="OrthoDB" id="345222at2"/>
<proteinExistence type="predicted"/>
<feature type="region of interest" description="Disordered" evidence="1">
    <location>
        <begin position="296"/>
        <end position="318"/>
    </location>
</feature>
<dbReference type="Proteomes" id="UP000315167">
    <property type="component" value="Unassembled WGS sequence"/>
</dbReference>